<dbReference type="SMART" id="SM00369">
    <property type="entry name" value="LRR_TYP"/>
    <property type="match status" value="13"/>
</dbReference>
<keyword evidence="2" id="KW-0677">Repeat</keyword>
<keyword evidence="6" id="KW-1185">Reference proteome</keyword>
<gene>
    <name evidence="5" type="ORF">FAES_3470</name>
</gene>
<dbReference type="EMBL" id="HE796683">
    <property type="protein sequence ID" value="CCH01477.1"/>
    <property type="molecule type" value="Genomic_DNA"/>
</dbReference>
<sequence>MSYTTRSSWLTYLICLLFLSGARPVAAQSIDAKAPLLWYVPQPTGQPPREDGPGLITYTSWADLAQKVAQRPDQPFHLHLTVRQPALTDWQVLRQLPSPTKLVVELIDSTLNERLLPIMAGWASLQSLNVGAEYRPRSYTMVPDGKGGQKTISETTFLPTLPQTGWDRLTSVRELTLSTNLNVRQALSQLSRLPALESLTLYLWDTSAELPTAADWALLPQLRELTVNGFDTRPDWLIGLGRLTNLRKLTFSSGQLADMNALFTSLQRLETLDLDYVGPADRLPRLRLAALPALQSLHLSRYGKEEKAVDLDSTLAGVTTLRHLTLDGIRLAALPRSLLANPQLVTLSLVDCELTALPESLDNLTRLEELHLDRNPLQTLPALVGRLTRLRQLSLDRCELTELPATLGQLGQLTYLTATQNHLTRLPESLGQLRQLRDLNVSMNDLTDLPGSLRQLPALERLAAFTNQLTRFPVELAQVRHLYLSDNQLTNVPDAVGELRRLRSLTLAGNPLTSLPETIGQLDSLEMLTLGDNQLTALPQRIGQLSRLSWLELGNNRLRELPESIGSLTSLTAVVIGNNPLEILPASVGGWQRLRTASLQLPYLRRLPDQIGNWQQLEDLTIESDQLVLLPDALTDCRSLTVLTLSGNKLIGLPERMGKLTRLRQLVVSARSDSTTGSGLGRLTNLPADLVNCPALTDLTVQQQQAFDGGDALRLSAALPRLQTLSFINCGITDLSGIVWSKLSLVNLNLMQNRLSQLPNSLLDMPNLTQINLADNNLPPQLNRFFRPKSELAKALAKAAE</sequence>
<evidence type="ECO:0000313" key="6">
    <source>
        <dbReference type="Proteomes" id="UP000011058"/>
    </source>
</evidence>
<dbReference type="SMART" id="SM00364">
    <property type="entry name" value="LRR_BAC"/>
    <property type="match status" value="11"/>
</dbReference>
<feature type="chain" id="PRO_5003630425" evidence="3">
    <location>
        <begin position="28"/>
        <end position="801"/>
    </location>
</feature>
<dbReference type="KEGG" id="fae:FAES_3470"/>
<dbReference type="PANTHER" id="PTHR45752:SF196">
    <property type="entry name" value="GH17740P"/>
    <property type="match status" value="1"/>
</dbReference>
<dbReference type="InterPro" id="IPR032675">
    <property type="entry name" value="LRR_dom_sf"/>
</dbReference>
<evidence type="ECO:0000256" key="1">
    <source>
        <dbReference type="ARBA" id="ARBA00022614"/>
    </source>
</evidence>
<dbReference type="HOGENOM" id="CLU_351185_0_0_10"/>
<dbReference type="OrthoDB" id="1148122at2"/>
<dbReference type="PROSITE" id="PS51450">
    <property type="entry name" value="LRR"/>
    <property type="match status" value="2"/>
</dbReference>
<dbReference type="InterPro" id="IPR001611">
    <property type="entry name" value="Leu-rich_rpt"/>
</dbReference>
<feature type="domain" description="Disease resistance R13L4/SHOC-2-like LRR" evidence="4">
    <location>
        <begin position="494"/>
        <end position="573"/>
    </location>
</feature>
<reference evidence="5 6" key="1">
    <citation type="journal article" date="2012" name="J. Bacteriol.">
        <title>Genome Sequence of Fibrella aestuarina BUZ 2T, a Filamentous Marine Bacterium.</title>
        <authorList>
            <person name="Filippini M."/>
            <person name="Qi W."/>
            <person name="Blom J."/>
            <person name="Goesmann A."/>
            <person name="Smits T.H."/>
            <person name="Bagheri H.C."/>
        </authorList>
    </citation>
    <scope>NUCLEOTIDE SEQUENCE [LARGE SCALE GENOMIC DNA]</scope>
    <source>
        <strain evidence="6">BUZ 2T</strain>
    </source>
</reference>
<dbReference type="Gene3D" id="3.80.10.10">
    <property type="entry name" value="Ribonuclease Inhibitor"/>
    <property type="match status" value="3"/>
</dbReference>
<protein>
    <submittedName>
        <fullName evidence="5">Protein LAP2 Erbb2-interacting protein</fullName>
    </submittedName>
</protein>
<accession>I0KBH4</accession>
<keyword evidence="3" id="KW-0732">Signal</keyword>
<dbReference type="Proteomes" id="UP000011058">
    <property type="component" value="Chromosome"/>
</dbReference>
<keyword evidence="1" id="KW-0433">Leucine-rich repeat</keyword>
<evidence type="ECO:0000256" key="2">
    <source>
        <dbReference type="ARBA" id="ARBA00022737"/>
    </source>
</evidence>
<dbReference type="STRING" id="1166018.FAES_3470"/>
<organism evidence="5 6">
    <name type="scientific">Fibrella aestuarina BUZ 2</name>
    <dbReference type="NCBI Taxonomy" id="1166018"/>
    <lineage>
        <taxon>Bacteria</taxon>
        <taxon>Pseudomonadati</taxon>
        <taxon>Bacteroidota</taxon>
        <taxon>Cytophagia</taxon>
        <taxon>Cytophagales</taxon>
        <taxon>Spirosomataceae</taxon>
        <taxon>Fibrella</taxon>
    </lineage>
</organism>
<dbReference type="AlphaFoldDB" id="I0KBH4"/>
<dbReference type="SUPFAM" id="SSF52058">
    <property type="entry name" value="L domain-like"/>
    <property type="match status" value="3"/>
</dbReference>
<dbReference type="InterPro" id="IPR055414">
    <property type="entry name" value="LRR_R13L4/SHOC2-like"/>
</dbReference>
<dbReference type="InterPro" id="IPR050715">
    <property type="entry name" value="LRR-SigEffector_domain"/>
</dbReference>
<name>I0KBH4_9BACT</name>
<dbReference type="InterPro" id="IPR003591">
    <property type="entry name" value="Leu-rich_rpt_typical-subtyp"/>
</dbReference>
<dbReference type="PATRIC" id="fig|1166018.3.peg.5247"/>
<feature type="signal peptide" evidence="3">
    <location>
        <begin position="1"/>
        <end position="27"/>
    </location>
</feature>
<evidence type="ECO:0000259" key="4">
    <source>
        <dbReference type="Pfam" id="PF23598"/>
    </source>
</evidence>
<evidence type="ECO:0000256" key="3">
    <source>
        <dbReference type="SAM" id="SignalP"/>
    </source>
</evidence>
<dbReference type="eggNOG" id="COG4886">
    <property type="taxonomic scope" value="Bacteria"/>
</dbReference>
<dbReference type="Pfam" id="PF23598">
    <property type="entry name" value="LRR_14"/>
    <property type="match status" value="2"/>
</dbReference>
<proteinExistence type="predicted"/>
<dbReference type="RefSeq" id="WP_015332576.1">
    <property type="nucleotide sequence ID" value="NC_020054.1"/>
</dbReference>
<evidence type="ECO:0000313" key="5">
    <source>
        <dbReference type="EMBL" id="CCH01477.1"/>
    </source>
</evidence>
<feature type="domain" description="Disease resistance R13L4/SHOC-2-like LRR" evidence="4">
    <location>
        <begin position="384"/>
        <end position="482"/>
    </location>
</feature>
<dbReference type="PANTHER" id="PTHR45752">
    <property type="entry name" value="LEUCINE-RICH REPEAT-CONTAINING"/>
    <property type="match status" value="1"/>
</dbReference>